<evidence type="ECO:0000256" key="8">
    <source>
        <dbReference type="PIRSR" id="PIRSR000706-2"/>
    </source>
</evidence>
<sequence>MSIPTGDVPIGATVLALAEGATLTPVWANEIGGFTFRAQRADGTTRYIKYGPHNAEVSMFDEAERLSWANQYLRVPVVVQVGADHTHEWLVTEAIDGASAVDPRWIAEPRTAVTAIGRGLRRLHDALPVSECAWLWDPYSRIAGAEARGLTVPDRLRTPPSDDVLVVCHGDACAPNTLLDDAGNPIAHVDFGALGLGDRWSDIAVASMSTEWNYGPGYEDLLIEAYGVEPDRDRLAYYRDLWNAT</sequence>
<dbReference type="Pfam" id="PF01636">
    <property type="entry name" value="APH"/>
    <property type="match status" value="1"/>
</dbReference>
<dbReference type="GO" id="GO:0046872">
    <property type="term" value="F:metal ion binding"/>
    <property type="evidence" value="ECO:0007669"/>
    <property type="project" value="UniProtKB-KW"/>
</dbReference>
<dbReference type="Proteomes" id="UP000321196">
    <property type="component" value="Unassembled WGS sequence"/>
</dbReference>
<evidence type="ECO:0000256" key="7">
    <source>
        <dbReference type="PIRSR" id="PIRSR000706-1"/>
    </source>
</evidence>
<dbReference type="SUPFAM" id="SSF56112">
    <property type="entry name" value="Protein kinase-like (PK-like)"/>
    <property type="match status" value="1"/>
</dbReference>
<evidence type="ECO:0000256" key="5">
    <source>
        <dbReference type="ARBA" id="ARBA00022840"/>
    </source>
</evidence>
<dbReference type="GO" id="GO:0016773">
    <property type="term" value="F:phosphotransferase activity, alcohol group as acceptor"/>
    <property type="evidence" value="ECO:0007669"/>
    <property type="project" value="InterPro"/>
</dbReference>
<evidence type="ECO:0000259" key="9">
    <source>
        <dbReference type="Pfam" id="PF01636"/>
    </source>
</evidence>
<dbReference type="Gene3D" id="3.30.200.20">
    <property type="entry name" value="Phosphorylase Kinase, domain 1"/>
    <property type="match status" value="1"/>
</dbReference>
<evidence type="ECO:0000256" key="2">
    <source>
        <dbReference type="ARBA" id="ARBA00022679"/>
    </source>
</evidence>
<reference evidence="10 11" key="1">
    <citation type="submission" date="2019-08" db="EMBL/GenBank/DDBJ databases">
        <authorList>
            <person name="Dong K."/>
        </authorList>
    </citation>
    <scope>NUCLEOTIDE SEQUENCE [LARGE SCALE GENOMIC DNA]</scope>
    <source>
        <strain evidence="10 11">M4-8</strain>
    </source>
</reference>
<dbReference type="InterPro" id="IPR002575">
    <property type="entry name" value="Aminoglycoside_PTrfase"/>
</dbReference>
<dbReference type="PANTHER" id="PTHR21310">
    <property type="entry name" value="AMINOGLYCOSIDE PHOSPHOTRANSFERASE-RELATED-RELATED"/>
    <property type="match status" value="1"/>
</dbReference>
<evidence type="ECO:0000313" key="11">
    <source>
        <dbReference type="Proteomes" id="UP000321196"/>
    </source>
</evidence>
<comment type="similarity">
    <text evidence="1">Belongs to the aminoglycoside phosphotransferase family.</text>
</comment>
<dbReference type="CDD" id="cd05150">
    <property type="entry name" value="APH"/>
    <property type="match status" value="1"/>
</dbReference>
<dbReference type="InterPro" id="IPR011009">
    <property type="entry name" value="Kinase-like_dom_sf"/>
</dbReference>
<keyword evidence="8" id="KW-0460">Magnesium</keyword>
<evidence type="ECO:0000313" key="10">
    <source>
        <dbReference type="EMBL" id="TXK06535.1"/>
    </source>
</evidence>
<accession>A0A5C8HR86</accession>
<dbReference type="Gene3D" id="3.90.1200.10">
    <property type="match status" value="1"/>
</dbReference>
<keyword evidence="5" id="KW-0067">ATP-binding</keyword>
<evidence type="ECO:0000256" key="1">
    <source>
        <dbReference type="ARBA" id="ARBA00006219"/>
    </source>
</evidence>
<evidence type="ECO:0000256" key="6">
    <source>
        <dbReference type="ARBA" id="ARBA00023251"/>
    </source>
</evidence>
<dbReference type="OrthoDB" id="3806873at2"/>
<keyword evidence="8" id="KW-0479">Metal-binding</keyword>
<evidence type="ECO:0000256" key="4">
    <source>
        <dbReference type="ARBA" id="ARBA00022777"/>
    </source>
</evidence>
<dbReference type="InterPro" id="IPR051678">
    <property type="entry name" value="AGP_Transferase"/>
</dbReference>
<feature type="binding site" evidence="8">
    <location>
        <position position="176"/>
    </location>
    <ligand>
        <name>Mg(2+)</name>
        <dbReference type="ChEBI" id="CHEBI:18420"/>
    </ligand>
</feature>
<dbReference type="GO" id="GO:0016301">
    <property type="term" value="F:kinase activity"/>
    <property type="evidence" value="ECO:0007669"/>
    <property type="project" value="UniProtKB-KW"/>
</dbReference>
<dbReference type="InterPro" id="IPR024165">
    <property type="entry name" value="Kan/Strep_kinase"/>
</dbReference>
<dbReference type="RefSeq" id="WP_147825340.1">
    <property type="nucleotide sequence ID" value="NZ_BAAARG010000001.1"/>
</dbReference>
<dbReference type="PANTHER" id="PTHR21310:SF41">
    <property type="entry name" value="3'-PHOSPHOTRANSFERASE, PUTATIVE-RELATED"/>
    <property type="match status" value="1"/>
</dbReference>
<keyword evidence="2 10" id="KW-0808">Transferase</keyword>
<name>A0A5C8HR86_9MICO</name>
<keyword evidence="4" id="KW-0418">Kinase</keyword>
<keyword evidence="6" id="KW-0046">Antibiotic resistance</keyword>
<feature type="binding site" evidence="8">
    <location>
        <position position="190"/>
    </location>
    <ligand>
        <name>Mg(2+)</name>
        <dbReference type="ChEBI" id="CHEBI:18420"/>
    </ligand>
</feature>
<feature type="domain" description="Aminoglycoside phosphotransferase" evidence="9">
    <location>
        <begin position="52"/>
        <end position="237"/>
    </location>
</feature>
<gene>
    <name evidence="10" type="ORF">FVP60_06210</name>
</gene>
<feature type="active site" description="Proton acceptor" evidence="7">
    <location>
        <position position="171"/>
    </location>
</feature>
<proteinExistence type="inferred from homology"/>
<protein>
    <submittedName>
        <fullName evidence="10">Aminoglycoside 3'-phosphotransferase</fullName>
    </submittedName>
</protein>
<dbReference type="EMBL" id="VRSW01000001">
    <property type="protein sequence ID" value="TXK06535.1"/>
    <property type="molecule type" value="Genomic_DNA"/>
</dbReference>
<keyword evidence="3" id="KW-0547">Nucleotide-binding</keyword>
<comment type="caution">
    <text evidence="10">The sequence shown here is derived from an EMBL/GenBank/DDBJ whole genome shotgun (WGS) entry which is preliminary data.</text>
</comment>
<dbReference type="PIRSF" id="PIRSF000706">
    <property type="entry name" value="Kanamycin_kin"/>
    <property type="match status" value="1"/>
</dbReference>
<keyword evidence="11" id="KW-1185">Reference proteome</keyword>
<dbReference type="GO" id="GO:0046677">
    <property type="term" value="P:response to antibiotic"/>
    <property type="evidence" value="ECO:0007669"/>
    <property type="project" value="UniProtKB-KW"/>
</dbReference>
<dbReference type="AlphaFoldDB" id="A0A5C8HR86"/>
<dbReference type="GO" id="GO:0005524">
    <property type="term" value="F:ATP binding"/>
    <property type="evidence" value="ECO:0007669"/>
    <property type="project" value="UniProtKB-KW"/>
</dbReference>
<evidence type="ECO:0000256" key="3">
    <source>
        <dbReference type="ARBA" id="ARBA00022741"/>
    </source>
</evidence>
<organism evidence="10 11">
    <name type="scientific">Microbacterium mitrae</name>
    <dbReference type="NCBI Taxonomy" id="664640"/>
    <lineage>
        <taxon>Bacteria</taxon>
        <taxon>Bacillati</taxon>
        <taxon>Actinomycetota</taxon>
        <taxon>Actinomycetes</taxon>
        <taxon>Micrococcales</taxon>
        <taxon>Microbacteriaceae</taxon>
        <taxon>Microbacterium</taxon>
    </lineage>
</organism>